<dbReference type="PANTHER" id="PTHR33799:SF1">
    <property type="entry name" value="PTS SYSTEM MANNOSE-SPECIFIC EIIAB COMPONENT-RELATED"/>
    <property type="match status" value="1"/>
</dbReference>
<dbReference type="EMBL" id="JAUSUR010000001">
    <property type="protein sequence ID" value="MDQ0360087.1"/>
    <property type="molecule type" value="Genomic_DNA"/>
</dbReference>
<dbReference type="InterPro" id="IPR004701">
    <property type="entry name" value="PTS_EIIA_man-typ"/>
</dbReference>
<gene>
    <name evidence="3" type="ORF">J2S15_000818</name>
</gene>
<dbReference type="PANTHER" id="PTHR33799">
    <property type="entry name" value="PTS PERMEASE-RELATED-RELATED"/>
    <property type="match status" value="1"/>
</dbReference>
<dbReference type="InterPro" id="IPR051471">
    <property type="entry name" value="Bacterial_PTS_sugar_comp"/>
</dbReference>
<name>A0ABU0DZM7_9FIRM</name>
<keyword evidence="1" id="KW-0808">Transferase</keyword>
<dbReference type="Proteomes" id="UP001230220">
    <property type="component" value="Unassembled WGS sequence"/>
</dbReference>
<evidence type="ECO:0000256" key="1">
    <source>
        <dbReference type="ARBA" id="ARBA00022679"/>
    </source>
</evidence>
<dbReference type="Pfam" id="PF03610">
    <property type="entry name" value="EIIA-man"/>
    <property type="match status" value="1"/>
</dbReference>
<evidence type="ECO:0000313" key="3">
    <source>
        <dbReference type="EMBL" id="MDQ0360087.1"/>
    </source>
</evidence>
<dbReference type="PROSITE" id="PS51096">
    <property type="entry name" value="PTS_EIIA_TYPE_4"/>
    <property type="match status" value="1"/>
</dbReference>
<proteinExistence type="predicted"/>
<comment type="caution">
    <text evidence="3">The sequence shown here is derived from an EMBL/GenBank/DDBJ whole genome shotgun (WGS) entry which is preliminary data.</text>
</comment>
<protein>
    <submittedName>
        <fullName evidence="3">Mannose/fructose-specific phosphotransferase system component IIA</fullName>
    </submittedName>
</protein>
<dbReference type="InterPro" id="IPR036662">
    <property type="entry name" value="PTS_EIIA_man-typ_sf"/>
</dbReference>
<dbReference type="Gene3D" id="3.40.50.510">
    <property type="entry name" value="Phosphotransferase system, mannose-type IIA component"/>
    <property type="match status" value="1"/>
</dbReference>
<evidence type="ECO:0000259" key="2">
    <source>
        <dbReference type="PROSITE" id="PS51096"/>
    </source>
</evidence>
<accession>A0ABU0DZM7</accession>
<organism evidence="3 4">
    <name type="scientific">Breznakia pachnodae</name>
    <dbReference type="NCBI Taxonomy" id="265178"/>
    <lineage>
        <taxon>Bacteria</taxon>
        <taxon>Bacillati</taxon>
        <taxon>Bacillota</taxon>
        <taxon>Erysipelotrichia</taxon>
        <taxon>Erysipelotrichales</taxon>
        <taxon>Erysipelotrichaceae</taxon>
        <taxon>Breznakia</taxon>
    </lineage>
</organism>
<dbReference type="SUPFAM" id="SSF53062">
    <property type="entry name" value="PTS system fructose IIA component-like"/>
    <property type="match status" value="1"/>
</dbReference>
<evidence type="ECO:0000313" key="4">
    <source>
        <dbReference type="Proteomes" id="UP001230220"/>
    </source>
</evidence>
<dbReference type="RefSeq" id="WP_307405721.1">
    <property type="nucleotide sequence ID" value="NZ_JAUSUR010000001.1"/>
</dbReference>
<sequence>MCTNLSMKGAEELSRIIFATHGEMSMGMKNSMKMIVGDSAECIETYSLLLGENPNDYYEELNEQIKKDGESYIILCDLKGGSVHTALSRLTIHENVTVLSGMNMNMALEVVLTYKDGIPSKENMKFLEVCKNGITLLTKDKEEIEDEDF</sequence>
<feature type="domain" description="PTS EIIA type-4" evidence="2">
    <location>
        <begin position="13"/>
        <end position="144"/>
    </location>
</feature>
<reference evidence="3 4" key="1">
    <citation type="submission" date="2023-07" db="EMBL/GenBank/DDBJ databases">
        <title>Genomic Encyclopedia of Type Strains, Phase IV (KMG-IV): sequencing the most valuable type-strain genomes for metagenomic binning, comparative biology and taxonomic classification.</title>
        <authorList>
            <person name="Goeker M."/>
        </authorList>
    </citation>
    <scope>NUCLEOTIDE SEQUENCE [LARGE SCALE GENOMIC DNA]</scope>
    <source>
        <strain evidence="3 4">DSM 16784</strain>
    </source>
</reference>
<keyword evidence="4" id="KW-1185">Reference proteome</keyword>